<dbReference type="SUPFAM" id="SSF47823">
    <property type="entry name" value="lambda integrase-like, N-terminal domain"/>
    <property type="match status" value="1"/>
</dbReference>
<dbReference type="SUPFAM" id="SSF57603">
    <property type="entry name" value="FnI-like domain"/>
    <property type="match status" value="3"/>
</dbReference>
<keyword evidence="4" id="KW-1185">Reference proteome</keyword>
<feature type="domain" description="VWFC" evidence="2">
    <location>
        <begin position="107"/>
        <end position="167"/>
    </location>
</feature>
<dbReference type="EMBL" id="JAOPHQ010000899">
    <property type="protein sequence ID" value="KAK0152758.1"/>
    <property type="molecule type" value="Genomic_DNA"/>
</dbReference>
<organism evidence="3 4">
    <name type="scientific">Merluccius polli</name>
    <name type="common">Benguela hake</name>
    <name type="synonym">Merluccius cadenati</name>
    <dbReference type="NCBI Taxonomy" id="89951"/>
    <lineage>
        <taxon>Eukaryota</taxon>
        <taxon>Metazoa</taxon>
        <taxon>Chordata</taxon>
        <taxon>Craniata</taxon>
        <taxon>Vertebrata</taxon>
        <taxon>Euteleostomi</taxon>
        <taxon>Actinopterygii</taxon>
        <taxon>Neopterygii</taxon>
        <taxon>Teleostei</taxon>
        <taxon>Neoteleostei</taxon>
        <taxon>Acanthomorphata</taxon>
        <taxon>Zeiogadaria</taxon>
        <taxon>Gadariae</taxon>
        <taxon>Gadiformes</taxon>
        <taxon>Gadoidei</taxon>
        <taxon>Merlucciidae</taxon>
        <taxon>Merluccius</taxon>
    </lineage>
</organism>
<feature type="domain" description="VWFC" evidence="2">
    <location>
        <begin position="169"/>
        <end position="247"/>
    </location>
</feature>
<sequence>MKANKGRKTATSWRGTACETCTCYGDITVCLPPRCPNPRCDYQKGERLRIPGEGCCPECVSTSHGSCQHQGLTYGDNSQWSPSPCEEYQTLRTLTGHCCPLCVHTGASCSVQGELYSHGDMWSSSTCSRCVCEDGDITCSAAECQPVTCQPEENLVIPPGGCCPQCVSNPCLSGGEQHQHGEQWQKDSCTTCVCDRGQSRCHTQTCPDITCPKCSVSEVLCFLQDMIDKGRAFSTIKVYLAAISACHVGFGRDTAGWHPLVRRFMKGARRRLFVSKPLFPSWDLSSVLDVLCQQP</sequence>
<dbReference type="PANTHER" id="PTHR46439">
    <property type="entry name" value="CYSTEINE-RICH MOTOR NEURON 1 PROTEIN"/>
    <property type="match status" value="1"/>
</dbReference>
<dbReference type="PROSITE" id="PS01208">
    <property type="entry name" value="VWFC_1"/>
    <property type="match status" value="1"/>
</dbReference>
<evidence type="ECO:0000313" key="4">
    <source>
        <dbReference type="Proteomes" id="UP001174136"/>
    </source>
</evidence>
<evidence type="ECO:0000256" key="1">
    <source>
        <dbReference type="ARBA" id="ARBA00023125"/>
    </source>
</evidence>
<dbReference type="Gene3D" id="1.10.150.130">
    <property type="match status" value="1"/>
</dbReference>
<dbReference type="AlphaFoldDB" id="A0AA47N5E9"/>
<reference evidence="3" key="1">
    <citation type="journal article" date="2023" name="Front. Mar. Sci.">
        <title>A new Merluccius polli reference genome to investigate the effects of global change in West African waters.</title>
        <authorList>
            <person name="Mateo J.L."/>
            <person name="Blanco-Fernandez C."/>
            <person name="Garcia-Vazquez E."/>
            <person name="Machado-Schiaffino G."/>
        </authorList>
    </citation>
    <scope>NUCLEOTIDE SEQUENCE</scope>
    <source>
        <strain evidence="3">C29</strain>
        <tissue evidence="3">Fin</tissue>
    </source>
</reference>
<dbReference type="GO" id="GO:0003677">
    <property type="term" value="F:DNA binding"/>
    <property type="evidence" value="ECO:0007669"/>
    <property type="project" value="UniProtKB-KW"/>
</dbReference>
<dbReference type="Pfam" id="PF00093">
    <property type="entry name" value="VWC"/>
    <property type="match status" value="2"/>
</dbReference>
<dbReference type="SMART" id="SM00214">
    <property type="entry name" value="VWC"/>
    <property type="match status" value="2"/>
</dbReference>
<dbReference type="GO" id="GO:0005886">
    <property type="term" value="C:plasma membrane"/>
    <property type="evidence" value="ECO:0007669"/>
    <property type="project" value="TreeGrafter"/>
</dbReference>
<comment type="caution">
    <text evidence="3">The sequence shown here is derived from an EMBL/GenBank/DDBJ whole genome shotgun (WGS) entry which is preliminary data.</text>
</comment>
<dbReference type="InterPro" id="IPR001007">
    <property type="entry name" value="VWF_dom"/>
</dbReference>
<protein>
    <submittedName>
        <fullName evidence="3">Extracellular matrix protein FRAS1</fullName>
    </submittedName>
</protein>
<dbReference type="InterPro" id="IPR010998">
    <property type="entry name" value="Integrase_recombinase_N"/>
</dbReference>
<dbReference type="Gene3D" id="2.10.70.10">
    <property type="entry name" value="Complement Module, domain 1"/>
    <property type="match status" value="1"/>
</dbReference>
<dbReference type="Proteomes" id="UP001174136">
    <property type="component" value="Unassembled WGS sequence"/>
</dbReference>
<proteinExistence type="predicted"/>
<dbReference type="InterPro" id="IPR052624">
    <property type="entry name" value="CRIM1"/>
</dbReference>
<evidence type="ECO:0000259" key="2">
    <source>
        <dbReference type="PROSITE" id="PS50184"/>
    </source>
</evidence>
<accession>A0AA47N5E9</accession>
<dbReference type="PANTHER" id="PTHR46439:SF1">
    <property type="entry name" value="CYSTEINE-RICH MOTOR NEURON 1 PROTEIN"/>
    <property type="match status" value="1"/>
</dbReference>
<gene>
    <name evidence="3" type="primary">Fras1</name>
    <name evidence="3" type="ORF">N1851_005708</name>
</gene>
<dbReference type="Gene3D" id="6.20.200.20">
    <property type="match status" value="1"/>
</dbReference>
<name>A0AA47N5E9_MERPO</name>
<evidence type="ECO:0000313" key="3">
    <source>
        <dbReference type="EMBL" id="KAK0152758.1"/>
    </source>
</evidence>
<dbReference type="PROSITE" id="PS50184">
    <property type="entry name" value="VWFC_2"/>
    <property type="match status" value="2"/>
</dbReference>
<keyword evidence="1" id="KW-0238">DNA-binding</keyword>